<reference evidence="2 3" key="1">
    <citation type="submission" date="2021-06" db="EMBL/GenBank/DDBJ databases">
        <title>Chromosome-level genome assembly of the red-tail catfish (Hemibagrus wyckioides).</title>
        <authorList>
            <person name="Shao F."/>
        </authorList>
    </citation>
    <scope>NUCLEOTIDE SEQUENCE [LARGE SCALE GENOMIC DNA]</scope>
    <source>
        <strain evidence="2">EC202008001</strain>
        <tissue evidence="2">Blood</tissue>
    </source>
</reference>
<dbReference type="AlphaFoldDB" id="A0A9D3SHQ0"/>
<feature type="region of interest" description="Disordered" evidence="1">
    <location>
        <begin position="57"/>
        <end position="80"/>
    </location>
</feature>
<name>A0A9D3SHQ0_9TELE</name>
<organism evidence="2 3">
    <name type="scientific">Hemibagrus wyckioides</name>
    <dbReference type="NCBI Taxonomy" id="337641"/>
    <lineage>
        <taxon>Eukaryota</taxon>
        <taxon>Metazoa</taxon>
        <taxon>Chordata</taxon>
        <taxon>Craniata</taxon>
        <taxon>Vertebrata</taxon>
        <taxon>Euteleostomi</taxon>
        <taxon>Actinopterygii</taxon>
        <taxon>Neopterygii</taxon>
        <taxon>Teleostei</taxon>
        <taxon>Ostariophysi</taxon>
        <taxon>Siluriformes</taxon>
        <taxon>Bagridae</taxon>
        <taxon>Hemibagrus</taxon>
    </lineage>
</organism>
<proteinExistence type="predicted"/>
<dbReference type="EMBL" id="JAHKSW010000013">
    <property type="protein sequence ID" value="KAG7324801.1"/>
    <property type="molecule type" value="Genomic_DNA"/>
</dbReference>
<evidence type="ECO:0000256" key="1">
    <source>
        <dbReference type="SAM" id="MobiDB-lite"/>
    </source>
</evidence>
<keyword evidence="3" id="KW-1185">Reference proteome</keyword>
<sequence length="115" mass="12577">MTFSGSWLSLIINSRRWRVVHSESLAISSKFGKNDEHRFTTMASSRRDLAPQEALAARLEDEDDRSASSDSGACHQMKHLPGEGAGLRFKKIADPQSCSTAAVNITPVYQPSRGG</sequence>
<evidence type="ECO:0000313" key="2">
    <source>
        <dbReference type="EMBL" id="KAG7324801.1"/>
    </source>
</evidence>
<dbReference type="Proteomes" id="UP000824219">
    <property type="component" value="Linkage Group LG13"/>
</dbReference>
<protein>
    <submittedName>
        <fullName evidence="2">Uncharacterized protein</fullName>
    </submittedName>
</protein>
<evidence type="ECO:0000313" key="3">
    <source>
        <dbReference type="Proteomes" id="UP000824219"/>
    </source>
</evidence>
<comment type="caution">
    <text evidence="2">The sequence shown here is derived from an EMBL/GenBank/DDBJ whole genome shotgun (WGS) entry which is preliminary data.</text>
</comment>
<gene>
    <name evidence="2" type="ORF">KOW79_011117</name>
</gene>
<accession>A0A9D3SHQ0</accession>